<name>A0A7K3M610_9ACTN</name>
<evidence type="ECO:0000256" key="6">
    <source>
        <dbReference type="SAM" id="SignalP"/>
    </source>
</evidence>
<evidence type="ECO:0000313" key="9">
    <source>
        <dbReference type="Proteomes" id="UP000460435"/>
    </source>
</evidence>
<feature type="region of interest" description="Disordered" evidence="5">
    <location>
        <begin position="31"/>
        <end position="56"/>
    </location>
</feature>
<dbReference type="PROSITE" id="PS50983">
    <property type="entry name" value="FE_B12_PBP"/>
    <property type="match status" value="1"/>
</dbReference>
<dbReference type="GO" id="GO:1901678">
    <property type="term" value="P:iron coordination entity transport"/>
    <property type="evidence" value="ECO:0007669"/>
    <property type="project" value="UniProtKB-ARBA"/>
</dbReference>
<sequence>MTARSRRTTGWIVAAAAAAFIMAGCANAEDPAEADGAADTTAGAGDTGSDSPEQFPVSIDSALGTAVIESPPERVVTIGWGPEDLVFALGVVPVGVEHDEWSGDEDGYRPWFREAVEEAGHELPETFMATPEIDMDAIVALEPDVIIAPNSGLTQSDFDVLNELAPTVAYPERAWATPWDTQIELIAEALGKSDQAPVLIDEITAYFTEAAAAHPEFEDVTFAYIYAVQPGLLHLYQRHDPRVEFLTRLGLQEVPELAEMELSEGQFTTDLGLEQADLLDDADIIVTWFNDDANQAEIEAQPLYARIPAVERGTYVPINDHHLAAASSLMTPLTVPWVLDDYLELISDAVDQLD</sequence>
<dbReference type="PANTHER" id="PTHR30532">
    <property type="entry name" value="IRON III DICITRATE-BINDING PERIPLASMIC PROTEIN"/>
    <property type="match status" value="1"/>
</dbReference>
<evidence type="ECO:0000313" key="8">
    <source>
        <dbReference type="EMBL" id="NDL58685.1"/>
    </source>
</evidence>
<dbReference type="CDD" id="cd01146">
    <property type="entry name" value="FhuD"/>
    <property type="match status" value="1"/>
</dbReference>
<keyword evidence="4 6" id="KW-0732">Signal</keyword>
<organism evidence="8 9">
    <name type="scientific">Phytoactinopolyspora mesophila</name>
    <dbReference type="NCBI Taxonomy" id="2650750"/>
    <lineage>
        <taxon>Bacteria</taxon>
        <taxon>Bacillati</taxon>
        <taxon>Actinomycetota</taxon>
        <taxon>Actinomycetes</taxon>
        <taxon>Jiangellales</taxon>
        <taxon>Jiangellaceae</taxon>
        <taxon>Phytoactinopolyspora</taxon>
    </lineage>
</organism>
<dbReference type="Proteomes" id="UP000460435">
    <property type="component" value="Unassembled WGS sequence"/>
</dbReference>
<protein>
    <submittedName>
        <fullName evidence="8">ABC transporter substrate-binding protein</fullName>
    </submittedName>
</protein>
<dbReference type="InterPro" id="IPR051313">
    <property type="entry name" value="Bact_iron-sidero_bind"/>
</dbReference>
<dbReference type="AlphaFoldDB" id="A0A7K3M610"/>
<evidence type="ECO:0000256" key="1">
    <source>
        <dbReference type="ARBA" id="ARBA00004196"/>
    </source>
</evidence>
<feature type="signal peptide" evidence="6">
    <location>
        <begin position="1"/>
        <end position="28"/>
    </location>
</feature>
<dbReference type="Pfam" id="PF01497">
    <property type="entry name" value="Peripla_BP_2"/>
    <property type="match status" value="1"/>
</dbReference>
<accession>A0A7K3M610</accession>
<dbReference type="InterPro" id="IPR002491">
    <property type="entry name" value="ABC_transptr_periplasmic_BD"/>
</dbReference>
<keyword evidence="3" id="KW-0813">Transport</keyword>
<reference evidence="8 9" key="1">
    <citation type="submission" date="2019-11" db="EMBL/GenBank/DDBJ databases">
        <authorList>
            <person name="Li X.-J."/>
            <person name="Feng X.-M."/>
        </authorList>
    </citation>
    <scope>NUCLEOTIDE SEQUENCE [LARGE SCALE GENOMIC DNA]</scope>
    <source>
        <strain evidence="8 9">XMNu-373</strain>
    </source>
</reference>
<evidence type="ECO:0000256" key="3">
    <source>
        <dbReference type="ARBA" id="ARBA00022448"/>
    </source>
</evidence>
<feature type="chain" id="PRO_5029811460" evidence="6">
    <location>
        <begin position="29"/>
        <end position="354"/>
    </location>
</feature>
<feature type="domain" description="Fe/B12 periplasmic-binding" evidence="7">
    <location>
        <begin position="74"/>
        <end position="350"/>
    </location>
</feature>
<dbReference type="EMBL" id="WLZY01000005">
    <property type="protein sequence ID" value="NDL58685.1"/>
    <property type="molecule type" value="Genomic_DNA"/>
</dbReference>
<dbReference type="RefSeq" id="WP_162451375.1">
    <property type="nucleotide sequence ID" value="NZ_WLZY01000005.1"/>
</dbReference>
<evidence type="ECO:0000256" key="4">
    <source>
        <dbReference type="ARBA" id="ARBA00022729"/>
    </source>
</evidence>
<dbReference type="Gene3D" id="3.40.50.1980">
    <property type="entry name" value="Nitrogenase molybdenum iron protein domain"/>
    <property type="match status" value="2"/>
</dbReference>
<feature type="compositionally biased region" description="Low complexity" evidence="5">
    <location>
        <begin position="31"/>
        <end position="48"/>
    </location>
</feature>
<dbReference type="SUPFAM" id="SSF53807">
    <property type="entry name" value="Helical backbone' metal receptor"/>
    <property type="match status" value="1"/>
</dbReference>
<dbReference type="PROSITE" id="PS51257">
    <property type="entry name" value="PROKAR_LIPOPROTEIN"/>
    <property type="match status" value="1"/>
</dbReference>
<gene>
    <name evidence="8" type="ORF">F7O44_16575</name>
</gene>
<evidence type="ECO:0000256" key="5">
    <source>
        <dbReference type="SAM" id="MobiDB-lite"/>
    </source>
</evidence>
<dbReference type="GO" id="GO:0030288">
    <property type="term" value="C:outer membrane-bounded periplasmic space"/>
    <property type="evidence" value="ECO:0007669"/>
    <property type="project" value="TreeGrafter"/>
</dbReference>
<proteinExistence type="inferred from homology"/>
<comment type="similarity">
    <text evidence="2">Belongs to the bacterial solute-binding protein 8 family.</text>
</comment>
<dbReference type="PANTHER" id="PTHR30532:SF28">
    <property type="entry name" value="PETROBACTIN-BINDING PROTEIN YCLQ"/>
    <property type="match status" value="1"/>
</dbReference>
<evidence type="ECO:0000259" key="7">
    <source>
        <dbReference type="PROSITE" id="PS50983"/>
    </source>
</evidence>
<keyword evidence="9" id="KW-1185">Reference proteome</keyword>
<evidence type="ECO:0000256" key="2">
    <source>
        <dbReference type="ARBA" id="ARBA00008814"/>
    </source>
</evidence>
<comment type="caution">
    <text evidence="8">The sequence shown here is derived from an EMBL/GenBank/DDBJ whole genome shotgun (WGS) entry which is preliminary data.</text>
</comment>
<comment type="subcellular location">
    <subcellularLocation>
        <location evidence="1">Cell envelope</location>
    </subcellularLocation>
</comment>